<evidence type="ECO:0000313" key="2">
    <source>
        <dbReference type="EMBL" id="KAF4731881.1"/>
    </source>
</evidence>
<gene>
    <name evidence="2" type="ORF">FOZ63_029532</name>
</gene>
<dbReference type="AlphaFoldDB" id="A0A7J6SGF0"/>
<sequence>FKICRAASTDGKYKLAVQRTLKTGETEWKVKLVGEKCGDKTGSNKEIADDLAKDLQGEDVPCKTVWAKFQVTADNPSRLKALCTESSWLVHTSSIGDYALLTTEILVMRFRQTSLPFILLLSLYWLNLLTLEGCGSKEEAQGDESSTASDAALASGAGGGSHSSSSSSSSSRTSVRKKWSRMVPGTPGDTAQSCDASAGAYHLIVKRLKRGGQNNYEVSMMGNKCGTDTVPETPLNGENTAKLQEDNISCTKVWEALGVTTATSTEDTLSDMCAKLKGGQL</sequence>
<evidence type="ECO:0000313" key="3">
    <source>
        <dbReference type="Proteomes" id="UP000553632"/>
    </source>
</evidence>
<proteinExistence type="predicted"/>
<feature type="non-terminal residue" evidence="2">
    <location>
        <position position="281"/>
    </location>
</feature>
<protein>
    <submittedName>
        <fullName evidence="2">Uncharacterized protein</fullName>
    </submittedName>
</protein>
<feature type="compositionally biased region" description="Low complexity" evidence="1">
    <location>
        <begin position="145"/>
        <end position="155"/>
    </location>
</feature>
<dbReference type="EMBL" id="JABANO010018420">
    <property type="protein sequence ID" value="KAF4731881.1"/>
    <property type="molecule type" value="Genomic_DNA"/>
</dbReference>
<evidence type="ECO:0000256" key="1">
    <source>
        <dbReference type="SAM" id="MobiDB-lite"/>
    </source>
</evidence>
<reference evidence="2 3" key="1">
    <citation type="submission" date="2020-04" db="EMBL/GenBank/DDBJ databases">
        <title>Perkinsus olseni comparative genomics.</title>
        <authorList>
            <person name="Bogema D.R."/>
        </authorList>
    </citation>
    <scope>NUCLEOTIDE SEQUENCE [LARGE SCALE GENOMIC DNA]</scope>
    <source>
        <strain evidence="2 3">ATCC PRA-207</strain>
    </source>
</reference>
<accession>A0A7J6SGF0</accession>
<keyword evidence="3" id="KW-1185">Reference proteome</keyword>
<feature type="compositionally biased region" description="Low complexity" evidence="1">
    <location>
        <begin position="162"/>
        <end position="171"/>
    </location>
</feature>
<comment type="caution">
    <text evidence="2">The sequence shown here is derived from an EMBL/GenBank/DDBJ whole genome shotgun (WGS) entry which is preliminary data.</text>
</comment>
<dbReference type="Proteomes" id="UP000553632">
    <property type="component" value="Unassembled WGS sequence"/>
</dbReference>
<feature type="region of interest" description="Disordered" evidence="1">
    <location>
        <begin position="139"/>
        <end position="191"/>
    </location>
</feature>
<name>A0A7J6SGF0_PEROL</name>
<organism evidence="2 3">
    <name type="scientific">Perkinsus olseni</name>
    <name type="common">Perkinsus atlanticus</name>
    <dbReference type="NCBI Taxonomy" id="32597"/>
    <lineage>
        <taxon>Eukaryota</taxon>
        <taxon>Sar</taxon>
        <taxon>Alveolata</taxon>
        <taxon>Perkinsozoa</taxon>
        <taxon>Perkinsea</taxon>
        <taxon>Perkinsida</taxon>
        <taxon>Perkinsidae</taxon>
        <taxon>Perkinsus</taxon>
    </lineage>
</organism>